<keyword evidence="1" id="KW-0732">Signal</keyword>
<dbReference type="Proteomes" id="UP000064893">
    <property type="component" value="Chromosome"/>
</dbReference>
<dbReference type="NCBIfam" id="NF033710">
    <property type="entry name" value="T9SS_OM_PorV"/>
    <property type="match status" value="1"/>
</dbReference>
<dbReference type="STRING" id="1307839.L21SP5_03552"/>
<dbReference type="EMBL" id="CP013118">
    <property type="protein sequence ID" value="ALO17160.1"/>
    <property type="molecule type" value="Genomic_DNA"/>
</dbReference>
<dbReference type="Pfam" id="PF19572">
    <property type="entry name" value="PorV"/>
    <property type="match status" value="1"/>
</dbReference>
<evidence type="ECO:0000313" key="4">
    <source>
        <dbReference type="Proteomes" id="UP000064893"/>
    </source>
</evidence>
<dbReference type="AlphaFoldDB" id="A0A0S2I3X0"/>
<feature type="chain" id="PRO_5006599554" description="Type IX secretion system protein PorV domain-containing protein" evidence="1">
    <location>
        <begin position="24"/>
        <end position="395"/>
    </location>
</feature>
<dbReference type="RefSeq" id="WP_057954477.1">
    <property type="nucleotide sequence ID" value="NZ_CP013118.1"/>
</dbReference>
<evidence type="ECO:0000313" key="3">
    <source>
        <dbReference type="EMBL" id="ALO17160.1"/>
    </source>
</evidence>
<feature type="domain" description="Type IX secretion system protein PorV" evidence="2">
    <location>
        <begin position="36"/>
        <end position="269"/>
    </location>
</feature>
<sequence precursor="true">MRFVKVVSFLALIISIAANSANAQNEITIDELQGKEYNPIRTAVPFLMIAPDSRSAGMGDAGVATTPDEASMYWNPAKLSFIENDFGMSLSYTPWLRFLVDDINLAYLTGHYRLDENQVIAAGLRYFSLGDIQFTDNQGEAIKTFNPNEFSLSGTYARRLGEEFSMALSARYIHSNLTGSTDENTHPGNAFAFDLGLFYTKELDVAGKDAKMNYGLNFSNIGSKVAYSENTKNFLPMNMRLGGAFMYQLDDYNSLGIAIDFNKLLAPTTTYSYNQDSAFVADDVTDVSVATAIVESFYDAPGISGMSTLEEEMKEINTSIGIEYWYDKKLAFRAGYFHEPREKGNRKYFTMGAGLRLNVFGIDVAYLIPTTANNPLKNTIRFSLLFNFDAMAEPN</sequence>
<evidence type="ECO:0000259" key="2">
    <source>
        <dbReference type="Pfam" id="PF19572"/>
    </source>
</evidence>
<dbReference type="OrthoDB" id="9758448at2"/>
<feature type="signal peptide" evidence="1">
    <location>
        <begin position="1"/>
        <end position="23"/>
    </location>
</feature>
<organism evidence="3 4">
    <name type="scientific">Salinivirga cyanobacteriivorans</name>
    <dbReference type="NCBI Taxonomy" id="1307839"/>
    <lineage>
        <taxon>Bacteria</taxon>
        <taxon>Pseudomonadati</taxon>
        <taxon>Bacteroidota</taxon>
        <taxon>Bacteroidia</taxon>
        <taxon>Bacteroidales</taxon>
        <taxon>Salinivirgaceae</taxon>
        <taxon>Salinivirga</taxon>
    </lineage>
</organism>
<gene>
    <name evidence="3" type="ORF">L21SP5_03552</name>
</gene>
<dbReference type="SUPFAM" id="SSF56935">
    <property type="entry name" value="Porins"/>
    <property type="match status" value="1"/>
</dbReference>
<dbReference type="InterPro" id="IPR047799">
    <property type="entry name" value="T9SS_OM_PorV"/>
</dbReference>
<dbReference type="NCBIfam" id="NF033709">
    <property type="entry name" value="PorV_fam"/>
    <property type="match status" value="1"/>
</dbReference>
<dbReference type="Gene3D" id="2.40.160.60">
    <property type="entry name" value="Outer membrane protein transport protein (OMPP1/FadL/TodX)"/>
    <property type="match status" value="1"/>
</dbReference>
<keyword evidence="4" id="KW-1185">Reference proteome</keyword>
<accession>A0A0S2I3X0</accession>
<dbReference type="InterPro" id="IPR045741">
    <property type="entry name" value="PorV"/>
</dbReference>
<name>A0A0S2I3X0_9BACT</name>
<dbReference type="KEGG" id="blq:L21SP5_03552"/>
<reference evidence="3 4" key="1">
    <citation type="submission" date="2015-11" db="EMBL/GenBank/DDBJ databases">
        <title>Description and complete genome sequence of a novel strain predominating in hypersaline microbial mats and representing a new family of the Bacteriodetes phylum.</title>
        <authorList>
            <person name="Spring S."/>
            <person name="Bunk B."/>
            <person name="Sproer C."/>
            <person name="Klenk H.-P."/>
        </authorList>
    </citation>
    <scope>NUCLEOTIDE SEQUENCE [LARGE SCALE GENOMIC DNA]</scope>
    <source>
        <strain evidence="3 4">L21-Spi-D4</strain>
    </source>
</reference>
<protein>
    <recommendedName>
        <fullName evidence="2">Type IX secretion system protein PorV domain-containing protein</fullName>
    </recommendedName>
</protein>
<proteinExistence type="predicted"/>
<evidence type="ECO:0000256" key="1">
    <source>
        <dbReference type="SAM" id="SignalP"/>
    </source>
</evidence>